<sequence length="186" mass="21439">MKIVGGKFRGRLLYTPKNRFIRPSDSRTKKALFDILTHVYPDALNATRVLDIFAGTGSIGFEALSRGCLYVLFVDNSLESMKLIHRNAECLGIGDRCNIYLRDVLNLGKIGNREPFHFLYLDPPYRRGFVEKTLHIVDKGRWLMPNAFVVVEEHVDSHISVGPAFKLLQKRRYGDTQIYFFCYYPS</sequence>
<dbReference type="SUPFAM" id="SSF53335">
    <property type="entry name" value="S-adenosyl-L-methionine-dependent methyltransferases"/>
    <property type="match status" value="1"/>
</dbReference>
<dbReference type="Gene3D" id="3.40.50.150">
    <property type="entry name" value="Vaccinia Virus protein VP39"/>
    <property type="match status" value="1"/>
</dbReference>
<dbReference type="Proteomes" id="UP000736856">
    <property type="component" value="Unassembled WGS sequence"/>
</dbReference>
<comment type="caution">
    <text evidence="3">The sequence shown here is derived from an EMBL/GenBank/DDBJ whole genome shotgun (WGS) entry which is preliminary data.</text>
</comment>
<keyword evidence="1 3" id="KW-0489">Methyltransferase</keyword>
<proteinExistence type="predicted"/>
<name>A0A937ABB3_9HYPH</name>
<dbReference type="AlphaFoldDB" id="A0A937ABB3"/>
<dbReference type="PANTHER" id="PTHR43542">
    <property type="entry name" value="METHYLTRANSFERASE"/>
    <property type="match status" value="1"/>
</dbReference>
<accession>A0A937ABB3</accession>
<gene>
    <name evidence="3" type="primary">rsmD</name>
    <name evidence="3" type="ORF">EU981_00600</name>
</gene>
<dbReference type="EMBL" id="SEOL01000001">
    <property type="protein sequence ID" value="MBL0848595.1"/>
    <property type="molecule type" value="Genomic_DNA"/>
</dbReference>
<protein>
    <submittedName>
        <fullName evidence="3">16S rRNA (Guanine(966)-N(2))-methyltransferase RsmD</fullName>
        <ecNumber evidence="3">2.1.1.171</ecNumber>
    </submittedName>
</protein>
<dbReference type="CDD" id="cd02440">
    <property type="entry name" value="AdoMet_MTases"/>
    <property type="match status" value="1"/>
</dbReference>
<evidence type="ECO:0000256" key="2">
    <source>
        <dbReference type="ARBA" id="ARBA00022679"/>
    </source>
</evidence>
<dbReference type="PIRSF" id="PIRSF004553">
    <property type="entry name" value="CHP00095"/>
    <property type="match status" value="1"/>
</dbReference>
<dbReference type="Pfam" id="PF03602">
    <property type="entry name" value="Cons_hypoth95"/>
    <property type="match status" value="1"/>
</dbReference>
<dbReference type="GO" id="GO:0052913">
    <property type="term" value="F:16S rRNA (guanine(966)-N(2))-methyltransferase activity"/>
    <property type="evidence" value="ECO:0007669"/>
    <property type="project" value="UniProtKB-EC"/>
</dbReference>
<evidence type="ECO:0000313" key="4">
    <source>
        <dbReference type="Proteomes" id="UP000736856"/>
    </source>
</evidence>
<dbReference type="EC" id="2.1.1.171" evidence="3"/>
<evidence type="ECO:0000256" key="1">
    <source>
        <dbReference type="ARBA" id="ARBA00022603"/>
    </source>
</evidence>
<reference evidence="3" key="1">
    <citation type="submission" date="2019-02" db="EMBL/GenBank/DDBJ databases">
        <title>A novel Candidatus Liberibacter species associated with the New Zealand native fuchsia psyllid, Ctenarytaina fuchsiae.</title>
        <authorList>
            <person name="Thompson S.M."/>
            <person name="Jorgensen N."/>
            <person name="David C."/>
            <person name="Bulman S.R."/>
            <person name="Smith G.R."/>
        </authorList>
    </citation>
    <scope>NUCLEOTIDE SEQUENCE</scope>
    <source>
        <strain evidence="3">Oxford</strain>
    </source>
</reference>
<organism evidence="3 4">
    <name type="scientific">Candidatus Liberibacter ctenarytainae</name>
    <dbReference type="NCBI Taxonomy" id="2020335"/>
    <lineage>
        <taxon>Bacteria</taxon>
        <taxon>Pseudomonadati</taxon>
        <taxon>Pseudomonadota</taxon>
        <taxon>Alphaproteobacteria</taxon>
        <taxon>Hyphomicrobiales</taxon>
        <taxon>Rhizobiaceae</taxon>
        <taxon>Liberibacter</taxon>
    </lineage>
</organism>
<keyword evidence="2 3" id="KW-0808">Transferase</keyword>
<dbReference type="NCBIfam" id="TIGR00095">
    <property type="entry name" value="16S rRNA (guanine(966)-N(2))-methyltransferase RsmD"/>
    <property type="match status" value="1"/>
</dbReference>
<evidence type="ECO:0000313" key="3">
    <source>
        <dbReference type="EMBL" id="MBL0848595.1"/>
    </source>
</evidence>
<dbReference type="InterPro" id="IPR004398">
    <property type="entry name" value="RNA_MeTrfase_RsmD"/>
</dbReference>
<dbReference type="PANTHER" id="PTHR43542:SF1">
    <property type="entry name" value="METHYLTRANSFERASE"/>
    <property type="match status" value="1"/>
</dbReference>
<dbReference type="InterPro" id="IPR029063">
    <property type="entry name" value="SAM-dependent_MTases_sf"/>
</dbReference>